<feature type="compositionally biased region" description="Low complexity" evidence="8">
    <location>
        <begin position="1546"/>
        <end position="1565"/>
    </location>
</feature>
<evidence type="ECO:0000313" key="11">
    <source>
        <dbReference type="EMBL" id="CAD6216818.1"/>
    </source>
</evidence>
<dbReference type="InterPro" id="IPR011989">
    <property type="entry name" value="ARM-like"/>
</dbReference>
<feature type="domain" description="Condensin complex subunit 1 N-terminal" evidence="10">
    <location>
        <begin position="87"/>
        <end position="251"/>
    </location>
</feature>
<evidence type="ECO:0000256" key="2">
    <source>
        <dbReference type="ARBA" id="ARBA00022618"/>
    </source>
</evidence>
<dbReference type="InterPro" id="IPR024324">
    <property type="entry name" value="Condensin_cplx_su1_N"/>
</dbReference>
<dbReference type="FunFam" id="1.25.10.10:FF:000378">
    <property type="entry name" value="Condensin complex subunit 1"/>
    <property type="match status" value="1"/>
</dbReference>
<dbReference type="SUPFAM" id="SSF48371">
    <property type="entry name" value="ARM repeat"/>
    <property type="match status" value="1"/>
</dbReference>
<dbReference type="InterPro" id="IPR026971">
    <property type="entry name" value="CND1/NCAPD3"/>
</dbReference>
<evidence type="ECO:0000256" key="5">
    <source>
        <dbReference type="ARBA" id="ARBA00023242"/>
    </source>
</evidence>
<evidence type="ECO:0000256" key="8">
    <source>
        <dbReference type="SAM" id="MobiDB-lite"/>
    </source>
</evidence>
<dbReference type="PANTHER" id="PTHR14222:SF2">
    <property type="entry name" value="CONDENSIN COMPLEX SUBUNIT 1"/>
    <property type="match status" value="1"/>
</dbReference>
<evidence type="ECO:0000256" key="1">
    <source>
        <dbReference type="ARBA" id="ARBA00004123"/>
    </source>
</evidence>
<dbReference type="GO" id="GO:0010032">
    <property type="term" value="P:meiotic chromosome condensation"/>
    <property type="evidence" value="ECO:0007669"/>
    <property type="project" value="TreeGrafter"/>
</dbReference>
<reference evidence="11" key="1">
    <citation type="submission" date="2020-10" db="EMBL/GenBank/DDBJ databases">
        <authorList>
            <person name="Han B."/>
            <person name="Lu T."/>
            <person name="Zhao Q."/>
            <person name="Huang X."/>
            <person name="Zhao Y."/>
        </authorList>
    </citation>
    <scope>NUCLEOTIDE SEQUENCE</scope>
</reference>
<keyword evidence="12" id="KW-1185">Reference proteome</keyword>
<dbReference type="InterPro" id="IPR026003">
    <property type="entry name" value="Cohesin_HEAT"/>
</dbReference>
<feature type="coiled-coil region" evidence="7">
    <location>
        <begin position="1182"/>
        <end position="1212"/>
    </location>
</feature>
<feature type="compositionally biased region" description="Polar residues" evidence="8">
    <location>
        <begin position="1393"/>
        <end position="1405"/>
    </location>
</feature>
<dbReference type="Pfam" id="PF12717">
    <property type="entry name" value="Cnd1"/>
    <property type="match status" value="1"/>
</dbReference>
<evidence type="ECO:0000256" key="7">
    <source>
        <dbReference type="SAM" id="Coils"/>
    </source>
</evidence>
<evidence type="ECO:0000256" key="6">
    <source>
        <dbReference type="ARBA" id="ARBA00023306"/>
    </source>
</evidence>
<feature type="compositionally biased region" description="Polar residues" evidence="8">
    <location>
        <begin position="1224"/>
        <end position="1234"/>
    </location>
</feature>
<feature type="region of interest" description="Disordered" evidence="8">
    <location>
        <begin position="1218"/>
        <end position="1426"/>
    </location>
</feature>
<evidence type="ECO:0000313" key="12">
    <source>
        <dbReference type="Proteomes" id="UP000604825"/>
    </source>
</evidence>
<keyword evidence="4" id="KW-0226">DNA condensation</keyword>
<keyword evidence="7" id="KW-0175">Coiled coil</keyword>
<name>A0A811N4Z0_9POAL</name>
<feature type="domain" description="Condensin complex subunit 1 C-terminal" evidence="9">
    <location>
        <begin position="971"/>
        <end position="1131"/>
    </location>
</feature>
<feature type="compositionally biased region" description="Basic and acidic residues" evidence="8">
    <location>
        <begin position="1244"/>
        <end position="1268"/>
    </location>
</feature>
<dbReference type="Gene3D" id="1.25.10.10">
    <property type="entry name" value="Leucine-rich Repeat Variant"/>
    <property type="match status" value="2"/>
</dbReference>
<feature type="compositionally biased region" description="Polar residues" evidence="8">
    <location>
        <begin position="1269"/>
        <end position="1281"/>
    </location>
</feature>
<dbReference type="GO" id="GO:0042393">
    <property type="term" value="F:histone binding"/>
    <property type="evidence" value="ECO:0007669"/>
    <property type="project" value="TreeGrafter"/>
</dbReference>
<evidence type="ECO:0000256" key="4">
    <source>
        <dbReference type="ARBA" id="ARBA00023067"/>
    </source>
</evidence>
<gene>
    <name evidence="11" type="ORF">NCGR_LOCUS10978</name>
</gene>
<feature type="region of interest" description="Disordered" evidence="8">
    <location>
        <begin position="1"/>
        <end position="54"/>
    </location>
</feature>
<evidence type="ECO:0000259" key="10">
    <source>
        <dbReference type="Pfam" id="PF12922"/>
    </source>
</evidence>
<accession>A0A811N4Z0</accession>
<dbReference type="OrthoDB" id="436262at2759"/>
<comment type="subcellular location">
    <subcellularLocation>
        <location evidence="1">Nucleus</location>
    </subcellularLocation>
</comment>
<feature type="region of interest" description="Disordered" evidence="8">
    <location>
        <begin position="1537"/>
        <end position="1565"/>
    </location>
</feature>
<dbReference type="Pfam" id="PF12922">
    <property type="entry name" value="Cnd1_N"/>
    <property type="match status" value="1"/>
</dbReference>
<keyword evidence="6" id="KW-0131">Cell cycle</keyword>
<dbReference type="GO" id="GO:0005634">
    <property type="term" value="C:nucleus"/>
    <property type="evidence" value="ECO:0007669"/>
    <property type="project" value="UniProtKB-SubCell"/>
</dbReference>
<keyword evidence="2" id="KW-0132">Cell division</keyword>
<dbReference type="GO" id="GO:0000796">
    <property type="term" value="C:condensin complex"/>
    <property type="evidence" value="ECO:0007669"/>
    <property type="project" value="TreeGrafter"/>
</dbReference>
<dbReference type="EMBL" id="CAJGYO010000003">
    <property type="protein sequence ID" value="CAD6216818.1"/>
    <property type="molecule type" value="Genomic_DNA"/>
</dbReference>
<feature type="compositionally biased region" description="Polar residues" evidence="8">
    <location>
        <begin position="1329"/>
        <end position="1345"/>
    </location>
</feature>
<comment type="caution">
    <text evidence="11">The sequence shown here is derived from an EMBL/GenBank/DDBJ whole genome shotgun (WGS) entry which is preliminary data.</text>
</comment>
<dbReference type="InterPro" id="IPR032682">
    <property type="entry name" value="Cnd1_C"/>
</dbReference>
<dbReference type="GO" id="GO:0007076">
    <property type="term" value="P:mitotic chromosome condensation"/>
    <property type="evidence" value="ECO:0007669"/>
    <property type="project" value="InterPro"/>
</dbReference>
<dbReference type="Proteomes" id="UP000604825">
    <property type="component" value="Unassembled WGS sequence"/>
</dbReference>
<dbReference type="PANTHER" id="PTHR14222">
    <property type="entry name" value="CONDENSIN"/>
    <property type="match status" value="1"/>
</dbReference>
<evidence type="ECO:0000256" key="3">
    <source>
        <dbReference type="ARBA" id="ARBA00022776"/>
    </source>
</evidence>
<sequence length="1718" mass="189611">MAPPFVFPSSLRDLERDTDGDGDGDGDETRSPRSGRRIPSPSPPSAPPTSRSASFDLSDKELFCIEEQEVFDDIYSIVRDFNCLPPALKFNIVEALRSNLSVLLPNIDSLSRASMSSPSDTTPINDRIASHRNAFKIYSFFLISIVLTEESAAETGTGAKVTAHGRKKNHVYAWNWEAQRGRIMSLVANSLEADLSLLFGPGGTDERYLSFVSKCTFVLCENQNVLKDEDTRNGLCRIIGAIATKHQRISQISASVSHLIHKFDFTVPHLAEAVASAEKKFGDGSLAISLVREIGRADPKEYARDSVGADNVGRFLVELADRLPKLMSTNIGVLIPHFGGESYKIRNALVGVLGKLAAKAFKDVEGDSNARLRSKQAMLEILIERCRDVSAYTRSRVLQVWSELCEENSISIGLWNEVASVASGRLEDKSAIVRKSALQLLITMLQHNPFGPQLRTTTFEATLEKYKEKLQGMEPSNPDKDEVANDCSPGEVIVGQDESISDSCLASSQDQNDRDATIVDITNLEQIRALVASLEAGLRFSKCITSLMPILVQLLASSSATDVENTILLLMRCRQFQIEGSEAALRKMLPLVFSQDKSIYEAVESAFITLYTRKSPTETAKRLLDLAIDCSIGDLAALESLVSSLVSKAEISSSTVSALWDYFCFNVNGVRPVQSRGALSILCMAAKSSPSILGTHLQDIIDIGFGRWAKEEPLLARTACLALQRLSDEDKGKLINTNSRVFAALQGLVTSFSIPEKIWYGAADKAISTIYTLHPAPEIFATETAKKSLSSVFSVSGTEDLSNGDETENDASLSSVSPSKLGRFLFVISHIALNHLVYIENSVRKIQKQIRKNEKSQSTTEDLQSDVSKSSEAQGINAELGLGATIDIAIESLAERAEKEIVCCSSEKNLIGHCGPFLSKLCRNLTLLQKFPDLQASAMLALCRLMIIDAEFCEANLQILFTVAESAPSEIVRSNCTIALGDLAVRFPNLLEPWTEYIYARLRDPSMSVRKNAVLVISHLILNDMMKVKGYINEMTVRIEDEDERISSLAKLFFHELSKKGSNPIYNLLPDILGRLCNQHLKEETFCNIMQFLINSIKKDKQMEALVDKLCNRFAGVNDVRQWEYISYCLSQLTFTEKGVKKLLDNFKMFEHALSKDSVMNHFRSVISKCKKFAKPELKVCIEEFEEKLSKVHQEKKEQEETTKNAEAHRQRIGSLDEFLATKEVSQNSGNSAEGMSRSRAKKTRDPVSDPLVDRSTEYKENTPEHSADTSTENSQTSAPLTESGDAGEVQSTQPVPKGVSRSRPKKTGDPVADPLVDSSTEYKENTPEHSANTSTKNSQTSPPLTGSEGGGEEIQSTQPVRKGMSRSRPKKTRDPVVEDSADSGPVRRATRSTRSPHSSNNGSRVSAEKDCANPSAGLRRQSMEAGTVLNVDTSSQSPHQECRILDRKSIQECKAVKLLISGWDHPDAGWPEEHPWPRPRPLPRLRESRIDRKGRPGHLHLAERSFSPPGPPLLPTRRRASTSKNLIARGRTARLGPPRRRRRPLAAGRRVPCSSPAARSPGSSATTGFLVAGDFFSPSLLSEFEGAEFVKLCRRVSVRRNLIQKISQGKRESTVVVPLWLGRFVQSAIWRGACGSGSSLVSVGLAQVANQARWESISVMEGHMSVRPHDILPVCCHLPELQSEWRVCAGRSRRRSHTAQAPAVRHREIFVPISEDQ</sequence>
<dbReference type="Pfam" id="PF12765">
    <property type="entry name" value="Cohesin_HEAT"/>
    <property type="match status" value="1"/>
</dbReference>
<keyword evidence="5" id="KW-0539">Nucleus</keyword>
<evidence type="ECO:0000259" key="9">
    <source>
        <dbReference type="Pfam" id="PF12717"/>
    </source>
</evidence>
<keyword evidence="3" id="KW-0498">Mitosis</keyword>
<proteinExistence type="predicted"/>
<feature type="compositionally biased region" description="Polar residues" evidence="8">
    <location>
        <begin position="856"/>
        <end position="870"/>
    </location>
</feature>
<evidence type="ECO:0008006" key="13">
    <source>
        <dbReference type="Google" id="ProtNLM"/>
    </source>
</evidence>
<feature type="region of interest" description="Disordered" evidence="8">
    <location>
        <begin position="1498"/>
        <end position="1519"/>
    </location>
</feature>
<dbReference type="FunFam" id="1.25.10.10:FF:000321">
    <property type="entry name" value="Condensin complex subunit 1"/>
    <property type="match status" value="1"/>
</dbReference>
<protein>
    <recommendedName>
        <fullName evidence="13">Condensin complex subunit 1</fullName>
    </recommendedName>
</protein>
<dbReference type="GO" id="GO:0051301">
    <property type="term" value="P:cell division"/>
    <property type="evidence" value="ECO:0007669"/>
    <property type="project" value="UniProtKB-KW"/>
</dbReference>
<feature type="region of interest" description="Disordered" evidence="8">
    <location>
        <begin position="851"/>
        <end position="870"/>
    </location>
</feature>
<dbReference type="InterPro" id="IPR016024">
    <property type="entry name" value="ARM-type_fold"/>
</dbReference>
<organism evidence="11 12">
    <name type="scientific">Miscanthus lutarioriparius</name>
    <dbReference type="NCBI Taxonomy" id="422564"/>
    <lineage>
        <taxon>Eukaryota</taxon>
        <taxon>Viridiplantae</taxon>
        <taxon>Streptophyta</taxon>
        <taxon>Embryophyta</taxon>
        <taxon>Tracheophyta</taxon>
        <taxon>Spermatophyta</taxon>
        <taxon>Magnoliopsida</taxon>
        <taxon>Liliopsida</taxon>
        <taxon>Poales</taxon>
        <taxon>Poaceae</taxon>
        <taxon>PACMAD clade</taxon>
        <taxon>Panicoideae</taxon>
        <taxon>Andropogonodae</taxon>
        <taxon>Andropogoneae</taxon>
        <taxon>Saccharinae</taxon>
        <taxon>Miscanthus</taxon>
    </lineage>
</organism>
<dbReference type="GO" id="GO:0000779">
    <property type="term" value="C:condensed chromosome, centromeric region"/>
    <property type="evidence" value="ECO:0007669"/>
    <property type="project" value="TreeGrafter"/>
</dbReference>